<dbReference type="STRING" id="395493.BegalDRAFT_0351"/>
<dbReference type="AlphaFoldDB" id="I3CCC8"/>
<gene>
    <name evidence="1" type="ORF">BegalDRAFT_0351</name>
</gene>
<keyword evidence="2" id="KW-1185">Reference proteome</keyword>
<proteinExistence type="predicted"/>
<organism evidence="1 2">
    <name type="scientific">Beggiatoa alba B18LD</name>
    <dbReference type="NCBI Taxonomy" id="395493"/>
    <lineage>
        <taxon>Bacteria</taxon>
        <taxon>Pseudomonadati</taxon>
        <taxon>Pseudomonadota</taxon>
        <taxon>Gammaproteobacteria</taxon>
        <taxon>Thiotrichales</taxon>
        <taxon>Thiotrichaceae</taxon>
        <taxon>Beggiatoa</taxon>
    </lineage>
</organism>
<name>I3CCC8_9GAMM</name>
<dbReference type="OrthoDB" id="9798250at2"/>
<reference evidence="1 2" key="1">
    <citation type="submission" date="2011-11" db="EMBL/GenBank/DDBJ databases">
        <title>Improved High-Quality Draft sequence of Beggiatoa alba B18lD.</title>
        <authorList>
            <consortium name="US DOE Joint Genome Institute"/>
            <person name="Lucas S."/>
            <person name="Han J."/>
            <person name="Lapidus A."/>
            <person name="Cheng J.-F."/>
            <person name="Goodwin L."/>
            <person name="Pitluck S."/>
            <person name="Peters L."/>
            <person name="Mikhailova N."/>
            <person name="Held B."/>
            <person name="Detter J.C."/>
            <person name="Han C."/>
            <person name="Tapia R."/>
            <person name="Land M."/>
            <person name="Hauser L."/>
            <person name="Kyrpides N."/>
            <person name="Ivanova N."/>
            <person name="Pagani I."/>
            <person name="Samuel K."/>
            <person name="Teske A."/>
            <person name="Mueller J."/>
            <person name="Woyke T."/>
        </authorList>
    </citation>
    <scope>NUCLEOTIDE SEQUENCE [LARGE SCALE GENOMIC DNA]</scope>
    <source>
        <strain evidence="1 2">B18LD</strain>
    </source>
</reference>
<dbReference type="PANTHER" id="PTHR36529:SF1">
    <property type="entry name" value="GLYCOSYLTRANSFERASE"/>
    <property type="match status" value="1"/>
</dbReference>
<dbReference type="InterPro" id="IPR029044">
    <property type="entry name" value="Nucleotide-diphossugar_trans"/>
</dbReference>
<sequence>MINRLQIFTKAPIVGHVKTRLFSSYSPEQATKIHQGLIHRCLAQFTPHFNSELWCSPNCQHPFFQHCQQQYPISLYTQQGDDLGMRMLFALQQHLPVPTVLIGTDCPSLSVADIQQAFQVLQQGCPVVLAPAEDGGYVLVGIQGKALDIFSTMPWSQENLIHETRARLRQLRCDWYELPLQWDIDRPEDVQRYFANPSIDNARITFNTML</sequence>
<dbReference type="NCBIfam" id="TIGR04282">
    <property type="entry name" value="glyco_like_cofC"/>
    <property type="match status" value="1"/>
</dbReference>
<dbReference type="EMBL" id="JH600070">
    <property type="protein sequence ID" value="EIJ41271.1"/>
    <property type="molecule type" value="Genomic_DNA"/>
</dbReference>
<evidence type="ECO:0008006" key="3">
    <source>
        <dbReference type="Google" id="ProtNLM"/>
    </source>
</evidence>
<dbReference type="SUPFAM" id="SSF53448">
    <property type="entry name" value="Nucleotide-diphospho-sugar transferases"/>
    <property type="match status" value="1"/>
</dbReference>
<accession>I3CCC8</accession>
<dbReference type="Proteomes" id="UP000005744">
    <property type="component" value="Unassembled WGS sequence"/>
</dbReference>
<dbReference type="HOGENOM" id="CLU_075662_2_0_6"/>
<evidence type="ECO:0000313" key="1">
    <source>
        <dbReference type="EMBL" id="EIJ41271.1"/>
    </source>
</evidence>
<evidence type="ECO:0000313" key="2">
    <source>
        <dbReference type="Proteomes" id="UP000005744"/>
    </source>
</evidence>
<dbReference type="Pfam" id="PF09837">
    <property type="entry name" value="DUF2064"/>
    <property type="match status" value="1"/>
</dbReference>
<dbReference type="InterPro" id="IPR018641">
    <property type="entry name" value="Trfase_1_rSAM/seldom-assoc"/>
</dbReference>
<protein>
    <recommendedName>
        <fullName evidence="3">Glycosyltransferase</fullName>
    </recommendedName>
</protein>
<dbReference type="Gene3D" id="3.90.550.10">
    <property type="entry name" value="Spore Coat Polysaccharide Biosynthesis Protein SpsA, Chain A"/>
    <property type="match status" value="1"/>
</dbReference>
<dbReference type="RefSeq" id="WP_002683062.1">
    <property type="nucleotide sequence ID" value="NZ_JH600070.1"/>
</dbReference>
<dbReference type="PANTHER" id="PTHR36529">
    <property type="entry name" value="SLL1095 PROTEIN"/>
    <property type="match status" value="1"/>
</dbReference>
<dbReference type="eggNOG" id="COG3222">
    <property type="taxonomic scope" value="Bacteria"/>
</dbReference>